<dbReference type="InterPro" id="IPR019734">
    <property type="entry name" value="TPR_rpt"/>
</dbReference>
<dbReference type="Pfam" id="PF13432">
    <property type="entry name" value="TPR_16"/>
    <property type="match status" value="2"/>
</dbReference>
<dbReference type="InterPro" id="IPR003107">
    <property type="entry name" value="HAT"/>
</dbReference>
<name>A0ABR2YKJ4_9CHLO</name>
<evidence type="ECO:0000256" key="1">
    <source>
        <dbReference type="PROSITE-ProRule" id="PRU00339"/>
    </source>
</evidence>
<dbReference type="Proteomes" id="UP001491310">
    <property type="component" value="Unassembled WGS sequence"/>
</dbReference>
<keyword evidence="4" id="KW-1185">Reference proteome</keyword>
<feature type="region of interest" description="Disordered" evidence="2">
    <location>
        <begin position="547"/>
        <end position="603"/>
    </location>
</feature>
<evidence type="ECO:0000256" key="2">
    <source>
        <dbReference type="SAM" id="MobiDB-lite"/>
    </source>
</evidence>
<sequence length="615" mass="69462">MHPRLAQVASTSSSTVQCREESFDFSRRRRLSNKQKQGVSFKDKKSVPAASRDGAQVRAIAIPWNDGADQLEPTGRSPWGGWSFEDVEQSDELAERPQAQTSSRDKPLKINRDLLLYRSKVARQAAFRAPTLLEKLKYQKASETMLRRCLSLDATDGRPYVALGKLLVQQRRYDEARSIYEEGSTATGGQNEYIWQAWATLEARLGRASQARKLFDAAIVANKKHAASWHGWGLLEKREGNLVKARDLWLKGIRATEGVPNPHLYQSIAVLAGEMGYLEEARRWFREGTRSIKGKQSHALWHAWAILEAQQGESSAVRYLFRKGLEANARSRFIHLEWGLWEKAQGQTENARSLFKRGHQLNALDAPLLQAWALLERDAGKLDEARQLFEAGSRADPHHLHIWQAWGVLEHRAGNISRARELFQQGVWAQPRGKAVAYVWQAWGVLESQQGNIDLARQLFKCAVKADPKSEASWLSWAAMEEKQGALQRAEELRSYRMQNFNEIVLPANFGAGLGIDTPDSPFNTVVNTIKEWFAKVESARSIARRPPPSYMRLQEGEEEAKPPAEEPPSLDEMQLFDSSELRLPEVPPASAEGPVPIAPRAYNWTASPELPLHF</sequence>
<feature type="region of interest" description="Disordered" evidence="2">
    <location>
        <begin position="1"/>
        <end position="52"/>
    </location>
</feature>
<proteinExistence type="predicted"/>
<dbReference type="Gene3D" id="1.25.40.10">
    <property type="entry name" value="Tetratricopeptide repeat domain"/>
    <property type="match status" value="2"/>
</dbReference>
<dbReference type="SMART" id="SM00386">
    <property type="entry name" value="HAT"/>
    <property type="match status" value="7"/>
</dbReference>
<evidence type="ECO:0000313" key="4">
    <source>
        <dbReference type="Proteomes" id="UP001491310"/>
    </source>
</evidence>
<dbReference type="EMBL" id="JALJOT010000009">
    <property type="protein sequence ID" value="KAK9907358.1"/>
    <property type="molecule type" value="Genomic_DNA"/>
</dbReference>
<organism evidence="3 4">
    <name type="scientific">Coccomyxa subellipsoidea</name>
    <dbReference type="NCBI Taxonomy" id="248742"/>
    <lineage>
        <taxon>Eukaryota</taxon>
        <taxon>Viridiplantae</taxon>
        <taxon>Chlorophyta</taxon>
        <taxon>core chlorophytes</taxon>
        <taxon>Trebouxiophyceae</taxon>
        <taxon>Trebouxiophyceae incertae sedis</taxon>
        <taxon>Coccomyxaceae</taxon>
        <taxon>Coccomyxa</taxon>
    </lineage>
</organism>
<reference evidence="3 4" key="1">
    <citation type="journal article" date="2024" name="Nat. Commun.">
        <title>Phylogenomics reveals the evolutionary origins of lichenization in chlorophyte algae.</title>
        <authorList>
            <person name="Puginier C."/>
            <person name="Libourel C."/>
            <person name="Otte J."/>
            <person name="Skaloud P."/>
            <person name="Haon M."/>
            <person name="Grisel S."/>
            <person name="Petersen M."/>
            <person name="Berrin J.G."/>
            <person name="Delaux P.M."/>
            <person name="Dal Grande F."/>
            <person name="Keller J."/>
        </authorList>
    </citation>
    <scope>NUCLEOTIDE SEQUENCE [LARGE SCALE GENOMIC DNA]</scope>
    <source>
        <strain evidence="3 4">SAG 216-7</strain>
    </source>
</reference>
<protein>
    <recommendedName>
        <fullName evidence="5">TPR-like protein</fullName>
    </recommendedName>
</protein>
<evidence type="ECO:0000313" key="3">
    <source>
        <dbReference type="EMBL" id="KAK9907358.1"/>
    </source>
</evidence>
<feature type="repeat" description="TPR" evidence="1">
    <location>
        <begin position="437"/>
        <end position="470"/>
    </location>
</feature>
<keyword evidence="1" id="KW-0802">TPR repeat</keyword>
<dbReference type="PANTHER" id="PTHR44917">
    <property type="entry name" value="PROTEIN HIGH CHLOROPHYLL FLUORESCENT 107"/>
    <property type="match status" value="1"/>
</dbReference>
<dbReference type="InterPro" id="IPR044624">
    <property type="entry name" value="Mbb1-like"/>
</dbReference>
<dbReference type="SUPFAM" id="SSF48452">
    <property type="entry name" value="TPR-like"/>
    <property type="match status" value="2"/>
</dbReference>
<accession>A0ABR2YKJ4</accession>
<dbReference type="Pfam" id="PF13181">
    <property type="entry name" value="TPR_8"/>
    <property type="match status" value="1"/>
</dbReference>
<dbReference type="InterPro" id="IPR011990">
    <property type="entry name" value="TPR-like_helical_dom_sf"/>
</dbReference>
<dbReference type="PROSITE" id="PS50005">
    <property type="entry name" value="TPR"/>
    <property type="match status" value="1"/>
</dbReference>
<gene>
    <name evidence="3" type="ORF">WJX75_002146</name>
</gene>
<evidence type="ECO:0008006" key="5">
    <source>
        <dbReference type="Google" id="ProtNLM"/>
    </source>
</evidence>
<dbReference type="PANTHER" id="PTHR44917:SF1">
    <property type="entry name" value="PROTEIN HIGH CHLOROPHYLL FLUORESCENT 107"/>
    <property type="match status" value="1"/>
</dbReference>
<feature type="compositionally biased region" description="Polar residues" evidence="2">
    <location>
        <begin position="8"/>
        <end position="17"/>
    </location>
</feature>
<dbReference type="SMART" id="SM00028">
    <property type="entry name" value="TPR"/>
    <property type="match status" value="5"/>
</dbReference>
<comment type="caution">
    <text evidence="3">The sequence shown here is derived from an EMBL/GenBank/DDBJ whole genome shotgun (WGS) entry which is preliminary data.</text>
</comment>